<proteinExistence type="predicted"/>
<dbReference type="Proteomes" id="UP001501706">
    <property type="component" value="Unassembled WGS sequence"/>
</dbReference>
<sequence length="73" mass="7964">MIKFDIKMPSTDDLMRAAMAEIEKNITQRARRAAAPHGGVTVKFERTPNGTIKAVNFQGSEAAIKAAQATFKD</sequence>
<accession>A0ABN1BR00</accession>
<evidence type="ECO:0000313" key="2">
    <source>
        <dbReference type="Proteomes" id="UP001501706"/>
    </source>
</evidence>
<dbReference type="EMBL" id="BAAAEN010000006">
    <property type="protein sequence ID" value="GAA0503158.1"/>
    <property type="molecule type" value="Genomic_DNA"/>
</dbReference>
<name>A0ABN1BR00_9BURK</name>
<organism evidence="1 2">
    <name type="scientific">Pigmentiphaga daeguensis</name>
    <dbReference type="NCBI Taxonomy" id="414049"/>
    <lineage>
        <taxon>Bacteria</taxon>
        <taxon>Pseudomonadati</taxon>
        <taxon>Pseudomonadota</taxon>
        <taxon>Betaproteobacteria</taxon>
        <taxon>Burkholderiales</taxon>
        <taxon>Alcaligenaceae</taxon>
        <taxon>Pigmentiphaga</taxon>
    </lineage>
</organism>
<evidence type="ECO:0000313" key="1">
    <source>
        <dbReference type="EMBL" id="GAA0503158.1"/>
    </source>
</evidence>
<comment type="caution">
    <text evidence="1">The sequence shown here is derived from an EMBL/GenBank/DDBJ whole genome shotgun (WGS) entry which is preliminary data.</text>
</comment>
<dbReference type="RefSeq" id="WP_087838004.1">
    <property type="nucleotide sequence ID" value="NZ_BAAAEN010000006.1"/>
</dbReference>
<reference evidence="1 2" key="1">
    <citation type="journal article" date="2019" name="Int. J. Syst. Evol. Microbiol.">
        <title>The Global Catalogue of Microorganisms (GCM) 10K type strain sequencing project: providing services to taxonomists for standard genome sequencing and annotation.</title>
        <authorList>
            <consortium name="The Broad Institute Genomics Platform"/>
            <consortium name="The Broad Institute Genome Sequencing Center for Infectious Disease"/>
            <person name="Wu L."/>
            <person name="Ma J."/>
        </authorList>
    </citation>
    <scope>NUCLEOTIDE SEQUENCE [LARGE SCALE GENOMIC DNA]</scope>
    <source>
        <strain evidence="1 2">JCM 14330</strain>
    </source>
</reference>
<gene>
    <name evidence="1" type="ORF">GCM10009097_19980</name>
</gene>
<keyword evidence="2" id="KW-1185">Reference proteome</keyword>
<protein>
    <submittedName>
        <fullName evidence="1">Uncharacterized protein</fullName>
    </submittedName>
</protein>